<feature type="compositionally biased region" description="Polar residues" evidence="3">
    <location>
        <begin position="599"/>
        <end position="608"/>
    </location>
</feature>
<dbReference type="AlphaFoldDB" id="A0AAX4JZY6"/>
<evidence type="ECO:0000313" key="4">
    <source>
        <dbReference type="EMBL" id="WWC90429.1"/>
    </source>
</evidence>
<dbReference type="GO" id="GO:0005634">
    <property type="term" value="C:nucleus"/>
    <property type="evidence" value="ECO:0007669"/>
    <property type="project" value="TreeGrafter"/>
</dbReference>
<feature type="compositionally biased region" description="Low complexity" evidence="3">
    <location>
        <begin position="513"/>
        <end position="522"/>
    </location>
</feature>
<evidence type="ECO:0000256" key="3">
    <source>
        <dbReference type="SAM" id="MobiDB-lite"/>
    </source>
</evidence>
<accession>A0AAX4JZY6</accession>
<feature type="region of interest" description="Disordered" evidence="3">
    <location>
        <begin position="769"/>
        <end position="790"/>
    </location>
</feature>
<dbReference type="PANTHER" id="PTHR12758:SF19">
    <property type="entry name" value="APOPTOSIS INHIBITOR 5"/>
    <property type="match status" value="1"/>
</dbReference>
<name>A0AAX4JZY6_9TREE</name>
<dbReference type="Proteomes" id="UP001355207">
    <property type="component" value="Chromosome 7"/>
</dbReference>
<protein>
    <submittedName>
        <fullName evidence="4">Uncharacterized protein</fullName>
    </submittedName>
</protein>
<dbReference type="GeneID" id="91096034"/>
<feature type="region of interest" description="Disordered" evidence="3">
    <location>
        <begin position="437"/>
        <end position="650"/>
    </location>
</feature>
<evidence type="ECO:0000256" key="2">
    <source>
        <dbReference type="ARBA" id="ARBA00022703"/>
    </source>
</evidence>
<proteinExistence type="inferred from homology"/>
<dbReference type="PANTHER" id="PTHR12758">
    <property type="entry name" value="APOPTOSIS INHIBITOR 5-RELATED"/>
    <property type="match status" value="1"/>
</dbReference>
<dbReference type="InterPro" id="IPR008383">
    <property type="entry name" value="API5"/>
</dbReference>
<organism evidence="4 5">
    <name type="scientific">Kwoniella dendrophila CBS 6074</name>
    <dbReference type="NCBI Taxonomy" id="1295534"/>
    <lineage>
        <taxon>Eukaryota</taxon>
        <taxon>Fungi</taxon>
        <taxon>Dikarya</taxon>
        <taxon>Basidiomycota</taxon>
        <taxon>Agaricomycotina</taxon>
        <taxon>Tremellomycetes</taxon>
        <taxon>Tremellales</taxon>
        <taxon>Cryptococcaceae</taxon>
        <taxon>Kwoniella</taxon>
    </lineage>
</organism>
<feature type="compositionally biased region" description="Polar residues" evidence="3">
    <location>
        <begin position="437"/>
        <end position="469"/>
    </location>
</feature>
<feature type="compositionally biased region" description="Polar residues" evidence="3">
    <location>
        <begin position="618"/>
        <end position="628"/>
    </location>
</feature>
<dbReference type="GO" id="GO:0006915">
    <property type="term" value="P:apoptotic process"/>
    <property type="evidence" value="ECO:0007669"/>
    <property type="project" value="UniProtKB-KW"/>
</dbReference>
<dbReference type="CDD" id="cd11523">
    <property type="entry name" value="NTP-PPase"/>
    <property type="match status" value="1"/>
</dbReference>
<comment type="similarity">
    <text evidence="1">Belongs to the API5 family.</text>
</comment>
<sequence>MSTTSFTSVEAVDEANRLMTSAFGPGAPVEARRKCQEHLITLPSYPDYQNKAMFGTFMFKLFGEFEDLQDSAIDALLDLCEDEDEKVRIIGIKGLGPTGKADPRWVRGNTGVLLQLLACQPRELKYVKESLQTLLSVSPTEVFSVMMDDCKNSEEETGASRRNILEYIQHDTAQQRKELFETGKHIEAENILREGLFDIQQNATQEERTIILGILEPMFSVSTGIASAETKKKYVKALITSIPPKSPSEQIQPLIVKFRNYITKTSPIDSRLGILFISRYGEFIVSQALGKNDPTPKWLLDKLKEWTSAAVDRWSSGDNDKELGENNLSPSFVKTILPTFLRECKNLYRRKDFTKAGDLIEVVLYAIYRFTTFHDSRRERIDRSIEKALSDLAEEAGEEEKYTRRGSVEKERWANIVDMAEILADYKSDIITIQPSWRGHSNQAGPSSNKSLSSRLENSNNIPQRTATPPSGPRGLKNAQQPPSGPRNGDAGPSSSISRDPPSGPSNRGIRKPSPSGPSSNSRNDTDSLKTPGSPERRPKSPERIASSTISFQQRSKPISNLPPNQSDSQAVQPEIPIAQNPEQTPKPLSLADRLGIPKSNSTNSASVNKRPREVEGQIQSTKANSPSDKSKVEEKPSLFSRLGSRDGDLPIAKKVKEDLDLPIQPPSTVKEEVKVSNGKLSLFERINKKPSSASNTPERPISPFAKPNQGLNILNRSFTSSPQIQPQIQPKELSFLSRSTKQQTENNTTPSIARKGFSILNRASSNSSLNSFAENPTFQKPQPEPEQQEEVIVRKGRGFRAKTPEGFDIIMSDSTPPLTPDISGFATCGPSLNNGFGGFNGIKGRSSFGRNGRS</sequence>
<keyword evidence="5" id="KW-1185">Reference proteome</keyword>
<evidence type="ECO:0000256" key="1">
    <source>
        <dbReference type="ARBA" id="ARBA00009515"/>
    </source>
</evidence>
<keyword evidence="2" id="KW-0053">Apoptosis</keyword>
<dbReference type="GO" id="GO:0003723">
    <property type="term" value="F:RNA binding"/>
    <property type="evidence" value="ECO:0007669"/>
    <property type="project" value="TreeGrafter"/>
</dbReference>
<feature type="region of interest" description="Disordered" evidence="3">
    <location>
        <begin position="687"/>
        <end position="715"/>
    </location>
</feature>
<gene>
    <name evidence="4" type="ORF">L201_005364</name>
</gene>
<feature type="compositionally biased region" description="Polar residues" evidence="3">
    <location>
        <begin position="546"/>
        <end position="572"/>
    </location>
</feature>
<dbReference type="InterPro" id="IPR016024">
    <property type="entry name" value="ARM-type_fold"/>
</dbReference>
<dbReference type="RefSeq" id="XP_066077192.1">
    <property type="nucleotide sequence ID" value="XM_066221095.1"/>
</dbReference>
<dbReference type="Pfam" id="PF05918">
    <property type="entry name" value="API5"/>
    <property type="match status" value="1"/>
</dbReference>
<reference evidence="4 5" key="1">
    <citation type="submission" date="2024-01" db="EMBL/GenBank/DDBJ databases">
        <title>Comparative genomics of Cryptococcus and Kwoniella reveals pathogenesis evolution and contrasting modes of karyotype evolution via chromosome fusion or intercentromeric recombination.</title>
        <authorList>
            <person name="Coelho M.A."/>
            <person name="David-Palma M."/>
            <person name="Shea T."/>
            <person name="Bowers K."/>
            <person name="McGinley-Smith S."/>
            <person name="Mohammad A.W."/>
            <person name="Gnirke A."/>
            <person name="Yurkov A.M."/>
            <person name="Nowrousian M."/>
            <person name="Sun S."/>
            <person name="Cuomo C.A."/>
            <person name="Heitman J."/>
        </authorList>
    </citation>
    <scope>NUCLEOTIDE SEQUENCE [LARGE SCALE GENOMIC DNA]</scope>
    <source>
        <strain evidence="4 5">CBS 6074</strain>
    </source>
</reference>
<evidence type="ECO:0000313" key="5">
    <source>
        <dbReference type="Proteomes" id="UP001355207"/>
    </source>
</evidence>
<dbReference type="SUPFAM" id="SSF48371">
    <property type="entry name" value="ARM repeat"/>
    <property type="match status" value="1"/>
</dbReference>
<dbReference type="EMBL" id="CP144104">
    <property type="protein sequence ID" value="WWC90429.1"/>
    <property type="molecule type" value="Genomic_DNA"/>
</dbReference>